<dbReference type="OrthoDB" id="9790710at2"/>
<feature type="domain" description="Glycosyl transferase family 1" evidence="1">
    <location>
        <begin position="8"/>
        <end position="97"/>
    </location>
</feature>
<evidence type="ECO:0000313" key="3">
    <source>
        <dbReference type="Proteomes" id="UP000267268"/>
    </source>
</evidence>
<dbReference type="KEGG" id="fll:EI427_04660"/>
<dbReference type="Pfam" id="PF00534">
    <property type="entry name" value="Glycos_transf_1"/>
    <property type="match status" value="1"/>
</dbReference>
<dbReference type="PANTHER" id="PTHR12526">
    <property type="entry name" value="GLYCOSYLTRANSFERASE"/>
    <property type="match status" value="1"/>
</dbReference>
<dbReference type="SUPFAM" id="SSF53756">
    <property type="entry name" value="UDP-Glycosyltransferase/glycogen phosphorylase"/>
    <property type="match status" value="1"/>
</dbReference>
<dbReference type="Proteomes" id="UP000267268">
    <property type="component" value="Chromosome 1"/>
</dbReference>
<sequence length="101" mass="11388">MDLERMNIKEYFKDEIQNKRIILLGRKSQIEISHFLNISDLLIMESLTEGFPTSMVEAIGCGKNVVTTNVSGAKYMVVNGKNGYIVKARDPQVFAKKSSMD</sequence>
<proteinExistence type="predicted"/>
<dbReference type="InterPro" id="IPR001296">
    <property type="entry name" value="Glyco_trans_1"/>
</dbReference>
<accession>A0A3S9P035</accession>
<evidence type="ECO:0000313" key="2">
    <source>
        <dbReference type="EMBL" id="AZQ61544.1"/>
    </source>
</evidence>
<evidence type="ECO:0000259" key="1">
    <source>
        <dbReference type="Pfam" id="PF00534"/>
    </source>
</evidence>
<reference evidence="2 3" key="1">
    <citation type="submission" date="2018-12" db="EMBL/GenBank/DDBJ databases">
        <title>Flammeovirga pectinis sp. nov., isolated from the gut of the Korean scallop, Patinopecten yessoensis.</title>
        <authorList>
            <person name="Bae J.-W."/>
            <person name="Jeong Y.-S."/>
            <person name="Kang W."/>
        </authorList>
    </citation>
    <scope>NUCLEOTIDE SEQUENCE [LARGE SCALE GENOMIC DNA]</scope>
    <source>
        <strain evidence="2 3">L12M1</strain>
    </source>
</reference>
<dbReference type="AlphaFoldDB" id="A0A3S9P035"/>
<dbReference type="EMBL" id="CP034562">
    <property type="protein sequence ID" value="AZQ61544.1"/>
    <property type="molecule type" value="Genomic_DNA"/>
</dbReference>
<keyword evidence="2" id="KW-0808">Transferase</keyword>
<gene>
    <name evidence="2" type="ORF">EI427_04660</name>
</gene>
<protein>
    <submittedName>
        <fullName evidence="2">Glycosyltransferase</fullName>
    </submittedName>
</protein>
<dbReference type="GO" id="GO:0016757">
    <property type="term" value="F:glycosyltransferase activity"/>
    <property type="evidence" value="ECO:0007669"/>
    <property type="project" value="InterPro"/>
</dbReference>
<name>A0A3S9P035_9BACT</name>
<keyword evidence="3" id="KW-1185">Reference proteome</keyword>
<organism evidence="2 3">
    <name type="scientific">Flammeovirga pectinis</name>
    <dbReference type="NCBI Taxonomy" id="2494373"/>
    <lineage>
        <taxon>Bacteria</taxon>
        <taxon>Pseudomonadati</taxon>
        <taxon>Bacteroidota</taxon>
        <taxon>Cytophagia</taxon>
        <taxon>Cytophagales</taxon>
        <taxon>Flammeovirgaceae</taxon>
        <taxon>Flammeovirga</taxon>
    </lineage>
</organism>
<dbReference type="Gene3D" id="3.40.50.2000">
    <property type="entry name" value="Glycogen Phosphorylase B"/>
    <property type="match status" value="1"/>
</dbReference>